<protein>
    <recommendedName>
        <fullName evidence="4">Fungal calcium binding protein domain-containing protein</fullName>
    </recommendedName>
</protein>
<evidence type="ECO:0000313" key="2">
    <source>
        <dbReference type="EMBL" id="TGO80608.1"/>
    </source>
</evidence>
<evidence type="ECO:0008006" key="4">
    <source>
        <dbReference type="Google" id="ProtNLM"/>
    </source>
</evidence>
<dbReference type="AlphaFoldDB" id="A0A4Z1K4M2"/>
<comment type="caution">
    <text evidence="2">The sequence shown here is derived from an EMBL/GenBank/DDBJ whole genome shotgun (WGS) entry which is preliminary data.</text>
</comment>
<dbReference type="Proteomes" id="UP000297229">
    <property type="component" value="Unassembled WGS sequence"/>
</dbReference>
<keyword evidence="1" id="KW-0732">Signal</keyword>
<gene>
    <name evidence="2" type="ORF">BELL_0004g00350</name>
</gene>
<feature type="chain" id="PRO_5021464165" description="Fungal calcium binding protein domain-containing protein" evidence="1">
    <location>
        <begin position="22"/>
        <end position="149"/>
    </location>
</feature>
<proteinExistence type="predicted"/>
<feature type="signal peptide" evidence="1">
    <location>
        <begin position="1"/>
        <end position="21"/>
    </location>
</feature>
<keyword evidence="3" id="KW-1185">Reference proteome</keyword>
<reference evidence="2 3" key="1">
    <citation type="submission" date="2017-12" db="EMBL/GenBank/DDBJ databases">
        <title>Comparative genomics of Botrytis spp.</title>
        <authorList>
            <person name="Valero-Jimenez C.A."/>
            <person name="Tapia P."/>
            <person name="Veloso J."/>
            <person name="Silva-Moreno E."/>
            <person name="Staats M."/>
            <person name="Valdes J.H."/>
            <person name="Van Kan J.A.L."/>
        </authorList>
    </citation>
    <scope>NUCLEOTIDE SEQUENCE [LARGE SCALE GENOMIC DNA]</scope>
    <source>
        <strain evidence="2 3">Be9601</strain>
    </source>
</reference>
<evidence type="ECO:0000313" key="3">
    <source>
        <dbReference type="Proteomes" id="UP000297229"/>
    </source>
</evidence>
<accession>A0A4Z1K4M2</accession>
<dbReference type="EMBL" id="PQXM01000004">
    <property type="protein sequence ID" value="TGO80608.1"/>
    <property type="molecule type" value="Genomic_DNA"/>
</dbReference>
<name>A0A4Z1K4M2_9HELO</name>
<evidence type="ECO:0000256" key="1">
    <source>
        <dbReference type="SAM" id="SignalP"/>
    </source>
</evidence>
<organism evidence="2 3">
    <name type="scientific">Botrytis elliptica</name>
    <dbReference type="NCBI Taxonomy" id="278938"/>
    <lineage>
        <taxon>Eukaryota</taxon>
        <taxon>Fungi</taxon>
        <taxon>Dikarya</taxon>
        <taxon>Ascomycota</taxon>
        <taxon>Pezizomycotina</taxon>
        <taxon>Leotiomycetes</taxon>
        <taxon>Helotiales</taxon>
        <taxon>Sclerotiniaceae</taxon>
        <taxon>Botrytis</taxon>
    </lineage>
</organism>
<sequence>MYTKISQLTTTLAILFTLTTALPAPLDTNTKTSSCSTATVDSTCIDTYNTCMTAASGDNDAIATCNKKKSKTNGEINSALNLSTCTSATAKRDADNPEKRVATVCTNGAWGSVACVGAFGMCMKTADGAGEITSCALALSACEVGVNTK</sequence>